<dbReference type="Gene3D" id="3.40.190.80">
    <property type="match status" value="1"/>
</dbReference>
<dbReference type="GO" id="GO:0046872">
    <property type="term" value="F:metal ion binding"/>
    <property type="evidence" value="ECO:0007669"/>
    <property type="project" value="UniProtKB-KW"/>
</dbReference>
<feature type="binding site" evidence="2">
    <location>
        <position position="79"/>
    </location>
    <ligand>
        <name>Mg(2+)</name>
        <dbReference type="ChEBI" id="CHEBI:18420"/>
        <label>1</label>
        <note>catalytic</note>
    </ligand>
</feature>
<dbReference type="Pfam" id="PF00459">
    <property type="entry name" value="Inositol_P"/>
    <property type="match status" value="1"/>
</dbReference>
<dbReference type="RefSeq" id="WP_303498712.1">
    <property type="nucleotide sequence ID" value="NZ_JAUOPU010000004.1"/>
</dbReference>
<dbReference type="Proteomes" id="UP001170624">
    <property type="component" value="Unassembled WGS sequence"/>
</dbReference>
<dbReference type="EMBL" id="JAUOPU010000004">
    <property type="protein sequence ID" value="MDO6542171.1"/>
    <property type="molecule type" value="Genomic_DNA"/>
</dbReference>
<comment type="cofactor">
    <cofactor evidence="2">
        <name>Mg(2+)</name>
        <dbReference type="ChEBI" id="CHEBI:18420"/>
    </cofactor>
</comment>
<dbReference type="SUPFAM" id="SSF56655">
    <property type="entry name" value="Carbohydrate phosphatase"/>
    <property type="match status" value="1"/>
</dbReference>
<protein>
    <submittedName>
        <fullName evidence="3">Inositol monophosphatase family protein</fullName>
    </submittedName>
</protein>
<gene>
    <name evidence="3" type="ORF">Q4568_06490</name>
</gene>
<dbReference type="InterPro" id="IPR000760">
    <property type="entry name" value="Inositol_monophosphatase-like"/>
</dbReference>
<dbReference type="GO" id="GO:0008934">
    <property type="term" value="F:inositol monophosphate 1-phosphatase activity"/>
    <property type="evidence" value="ECO:0007669"/>
    <property type="project" value="TreeGrafter"/>
</dbReference>
<keyword evidence="2" id="KW-0479">Metal-binding</keyword>
<dbReference type="GO" id="GO:0006020">
    <property type="term" value="P:inositol metabolic process"/>
    <property type="evidence" value="ECO:0007669"/>
    <property type="project" value="TreeGrafter"/>
</dbReference>
<dbReference type="PANTHER" id="PTHR20854:SF4">
    <property type="entry name" value="INOSITOL-1-MONOPHOSPHATASE-RELATED"/>
    <property type="match status" value="1"/>
</dbReference>
<keyword evidence="2" id="KW-0460">Magnesium</keyword>
<name>A0AAW7Y340_9GAMM</name>
<feature type="binding site" evidence="2">
    <location>
        <position position="102"/>
    </location>
    <ligand>
        <name>Mg(2+)</name>
        <dbReference type="ChEBI" id="CHEBI:18420"/>
        <label>1</label>
        <note>catalytic</note>
    </ligand>
</feature>
<proteinExistence type="inferred from homology"/>
<evidence type="ECO:0000313" key="4">
    <source>
        <dbReference type="Proteomes" id="UP001170624"/>
    </source>
</evidence>
<feature type="binding site" evidence="2">
    <location>
        <position position="104"/>
    </location>
    <ligand>
        <name>Mg(2+)</name>
        <dbReference type="ChEBI" id="CHEBI:18420"/>
        <label>1</label>
        <note>catalytic</note>
    </ligand>
</feature>
<feature type="binding site" evidence="2">
    <location>
        <position position="105"/>
    </location>
    <ligand>
        <name>Mg(2+)</name>
        <dbReference type="ChEBI" id="CHEBI:18420"/>
        <label>1</label>
        <note>catalytic</note>
    </ligand>
</feature>
<sequence length="317" mass="34580">MQLNSTDLEQLLQLATKAALTAGEYIVQFDRKQLDVDSKCAGSSLSAQVVTQVDIDSQALILSVLAPSIKYYNLGVLSEENADEAQASDHERLTSEYFWCIDPLDGTLPFIENMPGYAVSIALVSKSGKPSIGVVFNPSTGDLYQAINDTSNSQVIKNGQPWLLQPYDTFLEREGKAPAISSDVFTLFIDRSFSQDPRYNPLLEAVAEQLKLMGIRSLEVINTSGAVMNAIGVLENAPAAYIKLPKPQKGGGSLWDFSATAAIFEALIQSGSPVVVSNIHSAPLDLNRKDSNYMNHEGVFYSAYLTRMPLIDRFATI</sequence>
<comment type="similarity">
    <text evidence="1">Belongs to the inositol monophosphatase superfamily.</text>
</comment>
<accession>A0AAW7Y340</accession>
<dbReference type="Gene3D" id="3.30.540.10">
    <property type="entry name" value="Fructose-1,6-Bisphosphatase, subunit A, domain 1"/>
    <property type="match status" value="1"/>
</dbReference>
<evidence type="ECO:0000256" key="1">
    <source>
        <dbReference type="ARBA" id="ARBA00009759"/>
    </source>
</evidence>
<organism evidence="3 4">
    <name type="scientific">Photobacterium sanguinicancri</name>
    <dbReference type="NCBI Taxonomy" id="875932"/>
    <lineage>
        <taxon>Bacteria</taxon>
        <taxon>Pseudomonadati</taxon>
        <taxon>Pseudomonadota</taxon>
        <taxon>Gammaproteobacteria</taxon>
        <taxon>Vibrionales</taxon>
        <taxon>Vibrionaceae</taxon>
        <taxon>Photobacterium</taxon>
    </lineage>
</organism>
<dbReference type="AlphaFoldDB" id="A0AAW7Y340"/>
<feature type="binding site" evidence="2">
    <location>
        <position position="256"/>
    </location>
    <ligand>
        <name>Mg(2+)</name>
        <dbReference type="ChEBI" id="CHEBI:18420"/>
        <label>1</label>
        <note>catalytic</note>
    </ligand>
</feature>
<dbReference type="PANTHER" id="PTHR20854">
    <property type="entry name" value="INOSITOL MONOPHOSPHATASE"/>
    <property type="match status" value="1"/>
</dbReference>
<evidence type="ECO:0000256" key="2">
    <source>
        <dbReference type="PIRSR" id="PIRSR600760-2"/>
    </source>
</evidence>
<comment type="caution">
    <text evidence="3">The sequence shown here is derived from an EMBL/GenBank/DDBJ whole genome shotgun (WGS) entry which is preliminary data.</text>
</comment>
<dbReference type="PRINTS" id="PR00377">
    <property type="entry name" value="IMPHPHTASES"/>
</dbReference>
<reference evidence="3" key="1">
    <citation type="submission" date="2023-07" db="EMBL/GenBank/DDBJ databases">
        <title>Genome content predicts the carbon catabolic preferences of heterotrophic bacteria.</title>
        <authorList>
            <person name="Gralka M."/>
        </authorList>
    </citation>
    <scope>NUCLEOTIDE SEQUENCE</scope>
    <source>
        <strain evidence="3">G2M05</strain>
    </source>
</reference>
<evidence type="ECO:0000313" key="3">
    <source>
        <dbReference type="EMBL" id="MDO6542171.1"/>
    </source>
</evidence>
<dbReference type="GO" id="GO:0007165">
    <property type="term" value="P:signal transduction"/>
    <property type="evidence" value="ECO:0007669"/>
    <property type="project" value="TreeGrafter"/>
</dbReference>